<comment type="caution">
    <text evidence="1">The sequence shown here is derived from an EMBL/GenBank/DDBJ whole genome shotgun (WGS) entry which is preliminary data.</text>
</comment>
<dbReference type="Proteomes" id="UP000321157">
    <property type="component" value="Unassembled WGS sequence"/>
</dbReference>
<protein>
    <submittedName>
        <fullName evidence="1">Uncharacterized protein</fullName>
    </submittedName>
</protein>
<sequence>MVSPLEVPGCFAGPTEGPQSGRLSFVWKKDERHRPRVFLIMNKLKAGKELEN</sequence>
<evidence type="ECO:0000313" key="1">
    <source>
        <dbReference type="EMBL" id="GEN34539.1"/>
    </source>
</evidence>
<organism evidence="1 2">
    <name type="scientific">Aneurinibacillus danicus</name>
    <dbReference type="NCBI Taxonomy" id="267746"/>
    <lineage>
        <taxon>Bacteria</taxon>
        <taxon>Bacillati</taxon>
        <taxon>Bacillota</taxon>
        <taxon>Bacilli</taxon>
        <taxon>Bacillales</taxon>
        <taxon>Paenibacillaceae</taxon>
        <taxon>Aneurinibacillus group</taxon>
        <taxon>Aneurinibacillus</taxon>
    </lineage>
</organism>
<keyword evidence="2" id="KW-1185">Reference proteome</keyword>
<proteinExistence type="predicted"/>
<dbReference type="AlphaFoldDB" id="A0A511V6Z2"/>
<reference evidence="1 2" key="1">
    <citation type="submission" date="2019-07" db="EMBL/GenBank/DDBJ databases">
        <title>Whole genome shotgun sequence of Aneurinibacillus danicus NBRC 102444.</title>
        <authorList>
            <person name="Hosoyama A."/>
            <person name="Uohara A."/>
            <person name="Ohji S."/>
            <person name="Ichikawa N."/>
        </authorList>
    </citation>
    <scope>NUCLEOTIDE SEQUENCE [LARGE SCALE GENOMIC DNA]</scope>
    <source>
        <strain evidence="1 2">NBRC 102444</strain>
    </source>
</reference>
<dbReference type="EMBL" id="BJXX01000084">
    <property type="protein sequence ID" value="GEN34539.1"/>
    <property type="molecule type" value="Genomic_DNA"/>
</dbReference>
<name>A0A511V6Z2_9BACL</name>
<gene>
    <name evidence="1" type="ORF">ADA01nite_19990</name>
</gene>
<accession>A0A511V6Z2</accession>
<evidence type="ECO:0000313" key="2">
    <source>
        <dbReference type="Proteomes" id="UP000321157"/>
    </source>
</evidence>